<name>N1Q059_DOTSN</name>
<protein>
    <submittedName>
        <fullName evidence="1">Uncharacterized protein</fullName>
    </submittedName>
</protein>
<dbReference type="Proteomes" id="UP000016933">
    <property type="component" value="Unassembled WGS sequence"/>
</dbReference>
<dbReference type="EMBL" id="KB446535">
    <property type="protein sequence ID" value="EME49062.1"/>
    <property type="molecule type" value="Genomic_DNA"/>
</dbReference>
<proteinExistence type="predicted"/>
<evidence type="ECO:0000313" key="2">
    <source>
        <dbReference type="Proteomes" id="UP000016933"/>
    </source>
</evidence>
<gene>
    <name evidence="1" type="ORF">DOTSEDRAFT_76491</name>
</gene>
<accession>N1Q059</accession>
<reference evidence="1 2" key="2">
    <citation type="journal article" date="2012" name="PLoS Pathog.">
        <title>Diverse lifestyles and strategies of plant pathogenesis encoded in the genomes of eighteen Dothideomycetes fungi.</title>
        <authorList>
            <person name="Ohm R.A."/>
            <person name="Feau N."/>
            <person name="Henrissat B."/>
            <person name="Schoch C.L."/>
            <person name="Horwitz B.A."/>
            <person name="Barry K.W."/>
            <person name="Condon B.J."/>
            <person name="Copeland A.C."/>
            <person name="Dhillon B."/>
            <person name="Glaser F."/>
            <person name="Hesse C.N."/>
            <person name="Kosti I."/>
            <person name="LaButti K."/>
            <person name="Lindquist E.A."/>
            <person name="Lucas S."/>
            <person name="Salamov A.A."/>
            <person name="Bradshaw R.E."/>
            <person name="Ciuffetti L."/>
            <person name="Hamelin R.C."/>
            <person name="Kema G.H.J."/>
            <person name="Lawrence C."/>
            <person name="Scott J.A."/>
            <person name="Spatafora J.W."/>
            <person name="Turgeon B.G."/>
            <person name="de Wit P.J.G.M."/>
            <person name="Zhong S."/>
            <person name="Goodwin S.B."/>
            <person name="Grigoriev I.V."/>
        </authorList>
    </citation>
    <scope>NUCLEOTIDE SEQUENCE [LARGE SCALE GENOMIC DNA]</scope>
    <source>
        <strain evidence="2">NZE10 / CBS 128990</strain>
    </source>
</reference>
<keyword evidence="2" id="KW-1185">Reference proteome</keyword>
<dbReference type="HOGENOM" id="CLU_1496171_0_0_1"/>
<sequence length="180" mass="19755">MPRIGELLTQYQMLTSMCDHLSFADVANLAAQFCSDKGLEVQEKIFGPREDLLVIDDDDGGYYDLDPEEKRCLGADPPPSTERGGKVCDVCFSPAWQRSMLTAARIVTSSSCTHLRALAAVTNNMTPSARGRSQGTCKIKVSSIAKSQDLGVGKFDILSTKWYSFCCRSCEPRLQADITD</sequence>
<organism evidence="1 2">
    <name type="scientific">Dothistroma septosporum (strain NZE10 / CBS 128990)</name>
    <name type="common">Red band needle blight fungus</name>
    <name type="synonym">Mycosphaerella pini</name>
    <dbReference type="NCBI Taxonomy" id="675120"/>
    <lineage>
        <taxon>Eukaryota</taxon>
        <taxon>Fungi</taxon>
        <taxon>Dikarya</taxon>
        <taxon>Ascomycota</taxon>
        <taxon>Pezizomycotina</taxon>
        <taxon>Dothideomycetes</taxon>
        <taxon>Dothideomycetidae</taxon>
        <taxon>Mycosphaerellales</taxon>
        <taxon>Mycosphaerellaceae</taxon>
        <taxon>Dothistroma</taxon>
    </lineage>
</organism>
<reference evidence="2" key="1">
    <citation type="journal article" date="2012" name="PLoS Genet.">
        <title>The genomes of the fungal plant pathogens Cladosporium fulvum and Dothistroma septosporum reveal adaptation to different hosts and lifestyles but also signatures of common ancestry.</title>
        <authorList>
            <person name="de Wit P.J.G.M."/>
            <person name="van der Burgt A."/>
            <person name="Oekmen B."/>
            <person name="Stergiopoulos I."/>
            <person name="Abd-Elsalam K.A."/>
            <person name="Aerts A.L."/>
            <person name="Bahkali A.H."/>
            <person name="Beenen H.G."/>
            <person name="Chettri P."/>
            <person name="Cox M.P."/>
            <person name="Datema E."/>
            <person name="de Vries R.P."/>
            <person name="Dhillon B."/>
            <person name="Ganley A.R."/>
            <person name="Griffiths S.A."/>
            <person name="Guo Y."/>
            <person name="Hamelin R.C."/>
            <person name="Henrissat B."/>
            <person name="Kabir M.S."/>
            <person name="Jashni M.K."/>
            <person name="Kema G."/>
            <person name="Klaubauf S."/>
            <person name="Lapidus A."/>
            <person name="Levasseur A."/>
            <person name="Lindquist E."/>
            <person name="Mehrabi R."/>
            <person name="Ohm R.A."/>
            <person name="Owen T.J."/>
            <person name="Salamov A."/>
            <person name="Schwelm A."/>
            <person name="Schijlen E."/>
            <person name="Sun H."/>
            <person name="van den Burg H.A."/>
            <person name="van Ham R.C.H.J."/>
            <person name="Zhang S."/>
            <person name="Goodwin S.B."/>
            <person name="Grigoriev I.V."/>
            <person name="Collemare J."/>
            <person name="Bradshaw R.E."/>
        </authorList>
    </citation>
    <scope>NUCLEOTIDE SEQUENCE [LARGE SCALE GENOMIC DNA]</scope>
    <source>
        <strain evidence="2">NZE10 / CBS 128990</strain>
    </source>
</reference>
<evidence type="ECO:0000313" key="1">
    <source>
        <dbReference type="EMBL" id="EME49062.1"/>
    </source>
</evidence>
<dbReference type="AlphaFoldDB" id="N1Q059"/>